<sequence>MRRESLGFSSPRQTTSLASVRRNSSGDEFHTLKLSDSSDLDIEETSGPLADGNVKDLDETRHLEELQINKMDPPNVIKETSEPLELLANRNVKRLHETLHVEEVQETLHVEEMQNNDKNPPDTTEESLEDGEIACESIPQAHKGENIVPRSIKKSQNVIFQNDSSRPLKEKDISRLSNEKGTSESSKDASRPSKDTFGSSKDASRPSKSTSGPSNENVNNDNVVTSKKSKTKKKKPRPLPVKDEESKKCLEAVDLLADLTKFDRKVVIFALAAFSGNVEAAYRYLNGEIQAAWKFSDDIAILTRDSSVVTELLKTKTVKEVSDRFDFLSGLCDAP</sequence>
<accession>A0A2H9TKS1</accession>
<proteinExistence type="predicted"/>
<comment type="caution">
    <text evidence="2">The sequence shown here is derived from an EMBL/GenBank/DDBJ whole genome shotgun (WGS) entry which is preliminary data.</text>
</comment>
<evidence type="ECO:0000313" key="2">
    <source>
        <dbReference type="EMBL" id="PJF18329.1"/>
    </source>
</evidence>
<feature type="compositionally biased region" description="Basic and acidic residues" evidence="1">
    <location>
        <begin position="103"/>
        <end position="112"/>
    </location>
</feature>
<feature type="compositionally biased region" description="Basic and acidic residues" evidence="1">
    <location>
        <begin position="166"/>
        <end position="194"/>
    </location>
</feature>
<feature type="compositionally biased region" description="Polar residues" evidence="1">
    <location>
        <begin position="196"/>
        <end position="224"/>
    </location>
</feature>
<gene>
    <name evidence="2" type="ORF">PSACC_01877</name>
</gene>
<name>A0A2H9TKS1_9FUNG</name>
<dbReference type="EMBL" id="MTSL01000129">
    <property type="protein sequence ID" value="PJF18329.1"/>
    <property type="molecule type" value="Genomic_DNA"/>
</dbReference>
<keyword evidence="3" id="KW-1185">Reference proteome</keyword>
<feature type="compositionally biased region" description="Polar residues" evidence="1">
    <location>
        <begin position="154"/>
        <end position="165"/>
    </location>
</feature>
<feature type="region of interest" description="Disordered" evidence="1">
    <location>
        <begin position="103"/>
        <end position="243"/>
    </location>
</feature>
<dbReference type="AlphaFoldDB" id="A0A2H9TKS1"/>
<reference evidence="2 3" key="1">
    <citation type="submission" date="2016-10" db="EMBL/GenBank/DDBJ databases">
        <title>The genome of Paramicrosporidium saccamoebae is the missing link in understanding Cryptomycota and Microsporidia evolution.</title>
        <authorList>
            <person name="Quandt C.A."/>
            <person name="Beaudet D."/>
            <person name="Corsaro D."/>
            <person name="Michel R."/>
            <person name="Corradi N."/>
            <person name="James T."/>
        </authorList>
    </citation>
    <scope>NUCLEOTIDE SEQUENCE [LARGE SCALE GENOMIC DNA]</scope>
    <source>
        <strain evidence="2 3">KSL3</strain>
    </source>
</reference>
<organism evidence="2 3">
    <name type="scientific">Paramicrosporidium saccamoebae</name>
    <dbReference type="NCBI Taxonomy" id="1246581"/>
    <lineage>
        <taxon>Eukaryota</taxon>
        <taxon>Fungi</taxon>
        <taxon>Fungi incertae sedis</taxon>
        <taxon>Cryptomycota</taxon>
        <taxon>Cryptomycota incertae sedis</taxon>
        <taxon>Paramicrosporidium</taxon>
    </lineage>
</organism>
<evidence type="ECO:0000256" key="1">
    <source>
        <dbReference type="SAM" id="MobiDB-lite"/>
    </source>
</evidence>
<feature type="compositionally biased region" description="Basic residues" evidence="1">
    <location>
        <begin position="227"/>
        <end position="237"/>
    </location>
</feature>
<protein>
    <submittedName>
        <fullName evidence="2">Uncharacterized protein</fullName>
    </submittedName>
</protein>
<feature type="compositionally biased region" description="Acidic residues" evidence="1">
    <location>
        <begin position="123"/>
        <end position="133"/>
    </location>
</feature>
<feature type="compositionally biased region" description="Polar residues" evidence="1">
    <location>
        <begin position="7"/>
        <end position="23"/>
    </location>
</feature>
<dbReference type="Proteomes" id="UP000240830">
    <property type="component" value="Unassembled WGS sequence"/>
</dbReference>
<feature type="region of interest" description="Disordered" evidence="1">
    <location>
        <begin position="1"/>
        <end position="54"/>
    </location>
</feature>
<feature type="compositionally biased region" description="Basic and acidic residues" evidence="1">
    <location>
        <begin position="24"/>
        <end position="33"/>
    </location>
</feature>
<evidence type="ECO:0000313" key="3">
    <source>
        <dbReference type="Proteomes" id="UP000240830"/>
    </source>
</evidence>